<protein>
    <submittedName>
        <fullName evidence="1">Uncharacterized protein</fullName>
    </submittedName>
</protein>
<name>A0A5B6X1Y6_9ROSI</name>
<dbReference type="Proteomes" id="UP000325315">
    <property type="component" value="Unassembled WGS sequence"/>
</dbReference>
<evidence type="ECO:0000313" key="1">
    <source>
        <dbReference type="EMBL" id="KAA3487566.1"/>
    </source>
</evidence>
<keyword evidence="2" id="KW-1185">Reference proteome</keyword>
<dbReference type="AlphaFoldDB" id="A0A5B6X1Y6"/>
<evidence type="ECO:0000313" key="2">
    <source>
        <dbReference type="Proteomes" id="UP000325315"/>
    </source>
</evidence>
<dbReference type="EMBL" id="SMMG02000001">
    <property type="protein sequence ID" value="KAA3487566.1"/>
    <property type="molecule type" value="Genomic_DNA"/>
</dbReference>
<reference evidence="2" key="1">
    <citation type="journal article" date="2019" name="Plant Biotechnol. J.">
        <title>Genome sequencing of the Australian wild diploid species Gossypium australe highlights disease resistance and delayed gland morphogenesis.</title>
        <authorList>
            <person name="Cai Y."/>
            <person name="Cai X."/>
            <person name="Wang Q."/>
            <person name="Wang P."/>
            <person name="Zhang Y."/>
            <person name="Cai C."/>
            <person name="Xu Y."/>
            <person name="Wang K."/>
            <person name="Zhou Z."/>
            <person name="Wang C."/>
            <person name="Geng S."/>
            <person name="Li B."/>
            <person name="Dong Q."/>
            <person name="Hou Y."/>
            <person name="Wang H."/>
            <person name="Ai P."/>
            <person name="Liu Z."/>
            <person name="Yi F."/>
            <person name="Sun M."/>
            <person name="An G."/>
            <person name="Cheng J."/>
            <person name="Zhang Y."/>
            <person name="Shi Q."/>
            <person name="Xie Y."/>
            <person name="Shi X."/>
            <person name="Chang Y."/>
            <person name="Huang F."/>
            <person name="Chen Y."/>
            <person name="Hong S."/>
            <person name="Mi L."/>
            <person name="Sun Q."/>
            <person name="Zhang L."/>
            <person name="Zhou B."/>
            <person name="Peng R."/>
            <person name="Zhang X."/>
            <person name="Liu F."/>
        </authorList>
    </citation>
    <scope>NUCLEOTIDE SEQUENCE [LARGE SCALE GENOMIC DNA]</scope>
    <source>
        <strain evidence="2">cv. PA1801</strain>
    </source>
</reference>
<proteinExistence type="predicted"/>
<accession>A0A5B6X1Y6</accession>
<organism evidence="1 2">
    <name type="scientific">Gossypium australe</name>
    <dbReference type="NCBI Taxonomy" id="47621"/>
    <lineage>
        <taxon>Eukaryota</taxon>
        <taxon>Viridiplantae</taxon>
        <taxon>Streptophyta</taxon>
        <taxon>Embryophyta</taxon>
        <taxon>Tracheophyta</taxon>
        <taxon>Spermatophyta</taxon>
        <taxon>Magnoliopsida</taxon>
        <taxon>eudicotyledons</taxon>
        <taxon>Gunneridae</taxon>
        <taxon>Pentapetalae</taxon>
        <taxon>rosids</taxon>
        <taxon>malvids</taxon>
        <taxon>Malvales</taxon>
        <taxon>Malvaceae</taxon>
        <taxon>Malvoideae</taxon>
        <taxon>Gossypium</taxon>
    </lineage>
</organism>
<sequence length="111" mass="12526">MLKQVRLAHGSNTRACEISQYRPRAKHKGVSSAVWTSQYVCPVLPRLGHTDPQKVSLEAEDEPESEEVLTPAAETEKEYAKFLKEMMSRHNKIKVGEQVTLNASYSVIISR</sequence>
<gene>
    <name evidence="1" type="ORF">EPI10_031382</name>
</gene>
<comment type="caution">
    <text evidence="1">The sequence shown here is derived from an EMBL/GenBank/DDBJ whole genome shotgun (WGS) entry which is preliminary data.</text>
</comment>